<feature type="compositionally biased region" description="Basic and acidic residues" evidence="1">
    <location>
        <begin position="1"/>
        <end position="21"/>
    </location>
</feature>
<keyword evidence="3" id="KW-1185">Reference proteome</keyword>
<feature type="compositionally biased region" description="Basic and acidic residues" evidence="1">
    <location>
        <begin position="55"/>
        <end position="75"/>
    </location>
</feature>
<comment type="caution">
    <text evidence="2">The sequence shown here is derived from an EMBL/GenBank/DDBJ whole genome shotgun (WGS) entry which is preliminary data.</text>
</comment>
<evidence type="ECO:0000313" key="2">
    <source>
        <dbReference type="EMBL" id="OWZ03320.1"/>
    </source>
</evidence>
<accession>A0A225VFP0</accession>
<proteinExistence type="predicted"/>
<dbReference type="EMBL" id="NBNE01005592">
    <property type="protein sequence ID" value="OWZ03320.1"/>
    <property type="molecule type" value="Genomic_DNA"/>
</dbReference>
<protein>
    <submittedName>
        <fullName evidence="2">Uncharacterized protein</fullName>
    </submittedName>
</protein>
<organism evidence="2 3">
    <name type="scientific">Phytophthora megakarya</name>
    <dbReference type="NCBI Taxonomy" id="4795"/>
    <lineage>
        <taxon>Eukaryota</taxon>
        <taxon>Sar</taxon>
        <taxon>Stramenopiles</taxon>
        <taxon>Oomycota</taxon>
        <taxon>Peronosporomycetes</taxon>
        <taxon>Peronosporales</taxon>
        <taxon>Peronosporaceae</taxon>
        <taxon>Phytophthora</taxon>
    </lineage>
</organism>
<sequence>MKAASDKTAAKKKAAENEATRKAARKAAAAKKAASKKAAAEKIRAKGARQAAKKAAAEKAARADAARVEAAEKALAEATAAEKAASEAAKTMAAAVEAARVQAATAEATLALAAAAKARVEKAKFGLTSTNSSNSGPPVTAPAPISSSGLEVLLFTATPSPDPPFAPLSSPVRGDGGVAHTGLSGAAFEFGCPSTPTSSTEVVDLSSDEPITERFLELSSPFSYPIMSVPRRDCRPTRTTSVTSDLRVKHTLEQELATDELVLGLATERSSAANNNSLPPSTKPRPKGARSVSPPPSSSSVTGVPLSGVASRSTRRQSQPKQAVVTATLSTTPGSDSASFTPAADPLAAWCQICNQGLPPPLPKPLEAPCSVAGIKAFAVSLNPSHPFQQLRQKFPDEPCTFDLGEYGDDVKISKADLGLGLYERRHWVQGAAVENYLRRLAKEVGMDHPRYVAILKAWREYNKTRNALVDRLRWQMPPKVWEWCIETGHEPRRCPAERLLEPTYLQCSFEIIEWVPTTDGWMTEVAKLDQLQPWRNCWVDAPFEHPYNTAYTPCNADVPLFVPRGMTAGEVVSSLIPHSDAKTSLPPGCLGLRTWYDPTWLVERGATSAMPNAALSLLPTLVFLRSPIFRDLAHAPFGVLVDTAAAIGIDAIGTDALSSSEAVEL</sequence>
<dbReference type="Proteomes" id="UP000198211">
    <property type="component" value="Unassembled WGS sequence"/>
</dbReference>
<feature type="compositionally biased region" description="Low complexity" evidence="1">
    <location>
        <begin position="76"/>
        <end position="87"/>
    </location>
</feature>
<dbReference type="AlphaFoldDB" id="A0A225VFP0"/>
<evidence type="ECO:0000256" key="1">
    <source>
        <dbReference type="SAM" id="MobiDB-lite"/>
    </source>
</evidence>
<gene>
    <name evidence="2" type="ORF">PHMEG_00024973</name>
</gene>
<feature type="compositionally biased region" description="Basic residues" evidence="1">
    <location>
        <begin position="22"/>
        <end position="35"/>
    </location>
</feature>
<evidence type="ECO:0000313" key="3">
    <source>
        <dbReference type="Proteomes" id="UP000198211"/>
    </source>
</evidence>
<feature type="region of interest" description="Disordered" evidence="1">
    <location>
        <begin position="269"/>
        <end position="339"/>
    </location>
</feature>
<name>A0A225VFP0_9STRA</name>
<dbReference type="STRING" id="4795.A0A225VFP0"/>
<dbReference type="OrthoDB" id="127726at2759"/>
<feature type="compositionally biased region" description="Polar residues" evidence="1">
    <location>
        <begin position="310"/>
        <end position="339"/>
    </location>
</feature>
<feature type="region of interest" description="Disordered" evidence="1">
    <location>
        <begin position="1"/>
        <end position="87"/>
    </location>
</feature>
<feature type="compositionally biased region" description="Low complexity" evidence="1">
    <location>
        <begin position="298"/>
        <end position="309"/>
    </location>
</feature>
<reference evidence="3" key="1">
    <citation type="submission" date="2017-03" db="EMBL/GenBank/DDBJ databases">
        <title>Phytopthora megakarya and P. palmivora, two closely related causual agents of cacao black pod achieved similar genome size and gene model numbers by different mechanisms.</title>
        <authorList>
            <person name="Ali S."/>
            <person name="Shao J."/>
            <person name="Larry D.J."/>
            <person name="Kronmiller B."/>
            <person name="Shen D."/>
            <person name="Strem M.D."/>
            <person name="Melnick R.L."/>
            <person name="Guiltinan M.J."/>
            <person name="Tyler B.M."/>
            <person name="Meinhardt L.W."/>
            <person name="Bailey B.A."/>
        </authorList>
    </citation>
    <scope>NUCLEOTIDE SEQUENCE [LARGE SCALE GENOMIC DNA]</scope>
    <source>
        <strain evidence="3">zdho120</strain>
    </source>
</reference>